<protein>
    <recommendedName>
        <fullName evidence="4">PKD domain-containing protein</fullName>
    </recommendedName>
</protein>
<dbReference type="Gene3D" id="2.130.10.130">
    <property type="entry name" value="Integrin alpha, N-terminal"/>
    <property type="match status" value="2"/>
</dbReference>
<evidence type="ECO:0000256" key="1">
    <source>
        <dbReference type="ARBA" id="ARBA00022729"/>
    </source>
</evidence>
<feature type="non-terminal residue" evidence="2">
    <location>
        <position position="289"/>
    </location>
</feature>
<dbReference type="InterPro" id="IPR011043">
    <property type="entry name" value="Gal_Oxase/kelch_b-propeller"/>
</dbReference>
<dbReference type="SUPFAM" id="SSF50965">
    <property type="entry name" value="Galactose oxidase, central domain"/>
    <property type="match status" value="1"/>
</dbReference>
<sequence length="289" mass="30443">DRTNYDYFGTAVSISGNDAIVGAWADDDLGSDSGSAYIFVKAGDTWTQQAKLTASDGASNDYFGSAVSISGDYAIVGAKYHDDPSIESGAAYIFKRDGTTWSEVAKLTQTDGVSEDYFGYKVSISGDYAIVGVYNDDDKGSSSGSVYIYKRNGSEWPLLVKLTGSDSWPADQFGCAVALSDNHAIVGAFLDDDTGSNSGSAYIYELNTRPTLVEMDNTRFTNTTSSQSINITIVDCDGSNITITAMSSNPSIVSDNDINIAGFGSNTMVSGTTAGASTYLSLTITPAQI</sequence>
<dbReference type="AlphaFoldDB" id="A0A1V1NRQ8"/>
<reference evidence="3" key="1">
    <citation type="submission" date="2012-11" db="EMBL/GenBank/DDBJ databases">
        <authorList>
            <person name="Lucero-Rivera Y.E."/>
            <person name="Tovar-Ramirez D."/>
        </authorList>
    </citation>
    <scope>NUCLEOTIDE SEQUENCE [LARGE SCALE GENOMIC DNA]</scope>
    <source>
        <strain evidence="3">Araruama</strain>
    </source>
</reference>
<evidence type="ECO:0000313" key="2">
    <source>
        <dbReference type="EMBL" id="ETR65255.1"/>
    </source>
</evidence>
<dbReference type="PANTHER" id="PTHR36220:SF1">
    <property type="entry name" value="GAMMA TUBULIN COMPLEX COMPONENT C-TERMINAL DOMAIN-CONTAINING PROTEIN"/>
    <property type="match status" value="1"/>
</dbReference>
<dbReference type="InterPro" id="IPR013517">
    <property type="entry name" value="FG-GAP"/>
</dbReference>
<dbReference type="PANTHER" id="PTHR36220">
    <property type="entry name" value="UNNAMED PRODUCT"/>
    <property type="match status" value="1"/>
</dbReference>
<evidence type="ECO:0000313" key="3">
    <source>
        <dbReference type="Proteomes" id="UP000189670"/>
    </source>
</evidence>
<name>A0A1V1NRQ8_9BACT</name>
<feature type="non-terminal residue" evidence="2">
    <location>
        <position position="1"/>
    </location>
</feature>
<dbReference type="EMBL" id="ATBP01003019">
    <property type="protein sequence ID" value="ETR65255.1"/>
    <property type="molecule type" value="Genomic_DNA"/>
</dbReference>
<keyword evidence="1" id="KW-0732">Signal</keyword>
<organism evidence="2 3">
    <name type="scientific">Candidatus Magnetoglobus multicellularis str. Araruama</name>
    <dbReference type="NCBI Taxonomy" id="890399"/>
    <lineage>
        <taxon>Bacteria</taxon>
        <taxon>Pseudomonadati</taxon>
        <taxon>Thermodesulfobacteriota</taxon>
        <taxon>Desulfobacteria</taxon>
        <taxon>Desulfobacterales</taxon>
        <taxon>Desulfobacteraceae</taxon>
        <taxon>Candidatus Magnetoglobus</taxon>
    </lineage>
</organism>
<gene>
    <name evidence="2" type="ORF">OMM_14546</name>
</gene>
<evidence type="ECO:0008006" key="4">
    <source>
        <dbReference type="Google" id="ProtNLM"/>
    </source>
</evidence>
<comment type="caution">
    <text evidence="2">The sequence shown here is derived from an EMBL/GenBank/DDBJ whole genome shotgun (WGS) entry which is preliminary data.</text>
</comment>
<dbReference type="Pfam" id="PF14312">
    <property type="entry name" value="FG-GAP_2"/>
    <property type="match status" value="4"/>
</dbReference>
<accession>A0A1V1NRQ8</accession>
<dbReference type="Proteomes" id="UP000189670">
    <property type="component" value="Unassembled WGS sequence"/>
</dbReference>
<proteinExistence type="predicted"/>
<dbReference type="InterPro" id="IPR028994">
    <property type="entry name" value="Integrin_alpha_N"/>
</dbReference>